<dbReference type="Proteomes" id="UP000187406">
    <property type="component" value="Unassembled WGS sequence"/>
</dbReference>
<dbReference type="AlphaFoldDB" id="A0A1Q3CHR9"/>
<comment type="caution">
    <text evidence="2">The sequence shown here is derived from an EMBL/GenBank/DDBJ whole genome shotgun (WGS) entry which is preliminary data.</text>
</comment>
<dbReference type="InterPro" id="IPR052160">
    <property type="entry name" value="Gypsy_RT_Integrase-like"/>
</dbReference>
<dbReference type="Pfam" id="PF17921">
    <property type="entry name" value="Integrase_H2C2"/>
    <property type="match status" value="1"/>
</dbReference>
<dbReference type="InterPro" id="IPR036397">
    <property type="entry name" value="RNaseH_sf"/>
</dbReference>
<evidence type="ECO:0000259" key="1">
    <source>
        <dbReference type="PROSITE" id="PS50994"/>
    </source>
</evidence>
<keyword evidence="3" id="KW-1185">Reference proteome</keyword>
<dbReference type="PROSITE" id="PS50994">
    <property type="entry name" value="INTEGRASE"/>
    <property type="match status" value="1"/>
</dbReference>
<dbReference type="EMBL" id="BDDD01002039">
    <property type="protein sequence ID" value="GAV79755.1"/>
    <property type="molecule type" value="Genomic_DNA"/>
</dbReference>
<reference evidence="3" key="1">
    <citation type="submission" date="2016-04" db="EMBL/GenBank/DDBJ databases">
        <title>Cephalotus genome sequencing.</title>
        <authorList>
            <person name="Fukushima K."/>
            <person name="Hasebe M."/>
            <person name="Fang X."/>
        </authorList>
    </citation>
    <scope>NUCLEOTIDE SEQUENCE [LARGE SCALE GENOMIC DNA]</scope>
    <source>
        <strain evidence="3">cv. St1</strain>
    </source>
</reference>
<dbReference type="OrthoDB" id="1735155at2759"/>
<dbReference type="Gene3D" id="1.10.340.70">
    <property type="match status" value="1"/>
</dbReference>
<dbReference type="InterPro" id="IPR041588">
    <property type="entry name" value="Integrase_H2C2"/>
</dbReference>
<dbReference type="InterPro" id="IPR012337">
    <property type="entry name" value="RNaseH-like_sf"/>
</dbReference>
<organism evidence="2 3">
    <name type="scientific">Cephalotus follicularis</name>
    <name type="common">Albany pitcher plant</name>
    <dbReference type="NCBI Taxonomy" id="3775"/>
    <lineage>
        <taxon>Eukaryota</taxon>
        <taxon>Viridiplantae</taxon>
        <taxon>Streptophyta</taxon>
        <taxon>Embryophyta</taxon>
        <taxon>Tracheophyta</taxon>
        <taxon>Spermatophyta</taxon>
        <taxon>Magnoliopsida</taxon>
        <taxon>eudicotyledons</taxon>
        <taxon>Gunneridae</taxon>
        <taxon>Pentapetalae</taxon>
        <taxon>rosids</taxon>
        <taxon>fabids</taxon>
        <taxon>Oxalidales</taxon>
        <taxon>Cephalotaceae</taxon>
        <taxon>Cephalotus</taxon>
    </lineage>
</organism>
<evidence type="ECO:0000313" key="2">
    <source>
        <dbReference type="EMBL" id="GAV79755.1"/>
    </source>
</evidence>
<accession>A0A1Q3CHR9</accession>
<dbReference type="SUPFAM" id="SSF53098">
    <property type="entry name" value="Ribonuclease H-like"/>
    <property type="match status" value="1"/>
</dbReference>
<dbReference type="GO" id="GO:0003676">
    <property type="term" value="F:nucleic acid binding"/>
    <property type="evidence" value="ECO:0007669"/>
    <property type="project" value="InterPro"/>
</dbReference>
<dbReference type="PANTHER" id="PTHR47266">
    <property type="entry name" value="ENDONUCLEASE-RELATED"/>
    <property type="match status" value="1"/>
</dbReference>
<dbReference type="GO" id="GO:0015074">
    <property type="term" value="P:DNA integration"/>
    <property type="evidence" value="ECO:0007669"/>
    <property type="project" value="InterPro"/>
</dbReference>
<evidence type="ECO:0000313" key="3">
    <source>
        <dbReference type="Proteomes" id="UP000187406"/>
    </source>
</evidence>
<gene>
    <name evidence="2" type="ORF">CFOL_v3_23218</name>
</gene>
<dbReference type="Gene3D" id="3.30.420.10">
    <property type="entry name" value="Ribonuclease H-like superfamily/Ribonuclease H"/>
    <property type="match status" value="1"/>
</dbReference>
<name>A0A1Q3CHR9_CEPFO</name>
<protein>
    <recommendedName>
        <fullName evidence="1">Integrase catalytic domain-containing protein</fullName>
    </recommendedName>
</protein>
<sequence>MSFSFLWLRCLPPSDADYALREIHERVCGNHMGGRTLSNKLWRQGYFWPTMHQDAIDLVRRCDNCQRNANISRRPSQPLTSIMAHWPFTQWGMDFVGPLPVAIGERKYLIVAVDYVTKWVEAEPLAEIIEKNTESFIWK</sequence>
<dbReference type="InParanoid" id="A0A1Q3CHR9"/>
<proteinExistence type="predicted"/>
<dbReference type="InterPro" id="IPR001584">
    <property type="entry name" value="Integrase_cat-core"/>
</dbReference>
<feature type="domain" description="Integrase catalytic" evidence="1">
    <location>
        <begin position="83"/>
        <end position="139"/>
    </location>
</feature>